<gene>
    <name evidence="5" type="ORF">HMPREF1541_07912</name>
</gene>
<evidence type="ECO:0000256" key="3">
    <source>
        <dbReference type="ARBA" id="ARBA00023002"/>
    </source>
</evidence>
<evidence type="ECO:0000259" key="4">
    <source>
        <dbReference type="Pfam" id="PF05368"/>
    </source>
</evidence>
<dbReference type="PANTHER" id="PTHR47706">
    <property type="entry name" value="NMRA-LIKE FAMILY PROTEIN"/>
    <property type="match status" value="1"/>
</dbReference>
<dbReference type="Pfam" id="PF05368">
    <property type="entry name" value="NmrA"/>
    <property type="match status" value="1"/>
</dbReference>
<dbReference type="InParanoid" id="W2RKU2"/>
<dbReference type="EMBL" id="KB822724">
    <property type="protein sequence ID" value="ETN36925.1"/>
    <property type="molecule type" value="Genomic_DNA"/>
</dbReference>
<dbReference type="GO" id="GO:0016491">
    <property type="term" value="F:oxidoreductase activity"/>
    <property type="evidence" value="ECO:0007669"/>
    <property type="project" value="UniProtKB-KW"/>
</dbReference>
<feature type="domain" description="NmrA-like" evidence="4">
    <location>
        <begin position="4"/>
        <end position="241"/>
    </location>
</feature>
<evidence type="ECO:0000256" key="1">
    <source>
        <dbReference type="ARBA" id="ARBA00005725"/>
    </source>
</evidence>
<dbReference type="OrthoDB" id="10000533at2759"/>
<organism evidence="5 6">
    <name type="scientific">Cyphellophora europaea (strain CBS 101466)</name>
    <name type="common">Phialophora europaea</name>
    <dbReference type="NCBI Taxonomy" id="1220924"/>
    <lineage>
        <taxon>Eukaryota</taxon>
        <taxon>Fungi</taxon>
        <taxon>Dikarya</taxon>
        <taxon>Ascomycota</taxon>
        <taxon>Pezizomycotina</taxon>
        <taxon>Eurotiomycetes</taxon>
        <taxon>Chaetothyriomycetidae</taxon>
        <taxon>Chaetothyriales</taxon>
        <taxon>Cyphellophoraceae</taxon>
        <taxon>Cyphellophora</taxon>
    </lineage>
</organism>
<dbReference type="GeneID" id="19975251"/>
<dbReference type="eggNOG" id="ENOG502S7CY">
    <property type="taxonomic scope" value="Eukaryota"/>
</dbReference>
<dbReference type="VEuPathDB" id="FungiDB:HMPREF1541_07912"/>
<dbReference type="Gene3D" id="3.40.50.720">
    <property type="entry name" value="NAD(P)-binding Rossmann-like Domain"/>
    <property type="match status" value="1"/>
</dbReference>
<keyword evidence="3" id="KW-0560">Oxidoreductase</keyword>
<name>W2RKU2_CYPE1</name>
<protein>
    <recommendedName>
        <fullName evidence="4">NmrA-like domain-containing protein</fullName>
    </recommendedName>
</protein>
<dbReference type="RefSeq" id="XP_008720457.1">
    <property type="nucleotide sequence ID" value="XM_008722235.1"/>
</dbReference>
<reference evidence="5 6" key="1">
    <citation type="submission" date="2013-03" db="EMBL/GenBank/DDBJ databases">
        <title>The Genome Sequence of Phialophora europaea CBS 101466.</title>
        <authorList>
            <consortium name="The Broad Institute Genomics Platform"/>
            <person name="Cuomo C."/>
            <person name="de Hoog S."/>
            <person name="Gorbushina A."/>
            <person name="Walker B."/>
            <person name="Young S.K."/>
            <person name="Zeng Q."/>
            <person name="Gargeya S."/>
            <person name="Fitzgerald M."/>
            <person name="Haas B."/>
            <person name="Abouelleil A."/>
            <person name="Allen A.W."/>
            <person name="Alvarado L."/>
            <person name="Arachchi H.M."/>
            <person name="Berlin A.M."/>
            <person name="Chapman S.B."/>
            <person name="Gainer-Dewar J."/>
            <person name="Goldberg J."/>
            <person name="Griggs A."/>
            <person name="Gujja S."/>
            <person name="Hansen M."/>
            <person name="Howarth C."/>
            <person name="Imamovic A."/>
            <person name="Ireland A."/>
            <person name="Larimer J."/>
            <person name="McCowan C."/>
            <person name="Murphy C."/>
            <person name="Pearson M."/>
            <person name="Poon T.W."/>
            <person name="Priest M."/>
            <person name="Roberts A."/>
            <person name="Saif S."/>
            <person name="Shea T."/>
            <person name="Sisk P."/>
            <person name="Sykes S."/>
            <person name="Wortman J."/>
            <person name="Nusbaum C."/>
            <person name="Birren B."/>
        </authorList>
    </citation>
    <scope>NUCLEOTIDE SEQUENCE [LARGE SCALE GENOMIC DNA]</scope>
    <source>
        <strain evidence="5 6">CBS 101466</strain>
    </source>
</reference>
<dbReference type="InterPro" id="IPR051609">
    <property type="entry name" value="NmrA/Isoflavone_reductase-like"/>
</dbReference>
<accession>W2RKU2</accession>
<keyword evidence="6" id="KW-1185">Reference proteome</keyword>
<dbReference type="PANTHER" id="PTHR47706:SF4">
    <property type="entry name" value="NMRA-LIKE DOMAIN-CONTAINING PROTEIN"/>
    <property type="match status" value="1"/>
</dbReference>
<dbReference type="InterPro" id="IPR036291">
    <property type="entry name" value="NAD(P)-bd_dom_sf"/>
</dbReference>
<comment type="similarity">
    <text evidence="1">Belongs to the NmrA-type oxidoreductase family. Isoflavone reductase subfamily.</text>
</comment>
<evidence type="ECO:0000256" key="2">
    <source>
        <dbReference type="ARBA" id="ARBA00022857"/>
    </source>
</evidence>
<keyword evidence="2" id="KW-0521">NADP</keyword>
<sequence length="289" mass="31539">MAIICLAGGTGSLGKTFLEALSSSPSQRRIYILTRSTPSQPNTTHLTYHQTSYTSLPTLTAFLTTHAITTVISTITIESPQTSAAQQTLILAASQSPSVTHFIPSEYSFPVSPALLSLAPMWQHCADNAAVLAATGSLSYTRVRTGWFMDYFGMPHVASHLSPFPWAVDARRMVAAVPGTGGERVSMTYTADLTRFVAWLVEHPDTEEWAGKEVLLVGDDVTFNEVVAWVEGARGRSFETVVYDDGDRLRKGQVTRFQGQEETTYGEWFAMFGLTACEGLMGLPQEGRV</sequence>
<dbReference type="AlphaFoldDB" id="W2RKU2"/>
<dbReference type="Proteomes" id="UP000030752">
    <property type="component" value="Unassembled WGS sequence"/>
</dbReference>
<dbReference type="SUPFAM" id="SSF51735">
    <property type="entry name" value="NAD(P)-binding Rossmann-fold domains"/>
    <property type="match status" value="1"/>
</dbReference>
<dbReference type="InterPro" id="IPR008030">
    <property type="entry name" value="NmrA-like"/>
</dbReference>
<evidence type="ECO:0000313" key="5">
    <source>
        <dbReference type="EMBL" id="ETN36925.1"/>
    </source>
</evidence>
<evidence type="ECO:0000313" key="6">
    <source>
        <dbReference type="Proteomes" id="UP000030752"/>
    </source>
</evidence>
<dbReference type="HOGENOM" id="CLU_044876_0_1_1"/>
<proteinExistence type="inferred from homology"/>